<name>A0A318KM80_9NEIS</name>
<dbReference type="AlphaFoldDB" id="A0A318KM80"/>
<dbReference type="Proteomes" id="UP000247555">
    <property type="component" value="Unassembled WGS sequence"/>
</dbReference>
<gene>
    <name evidence="2" type="ORF">DFR34_10824</name>
</gene>
<dbReference type="Pfam" id="PF01381">
    <property type="entry name" value="HTH_3"/>
    <property type="match status" value="1"/>
</dbReference>
<dbReference type="PROSITE" id="PS50943">
    <property type="entry name" value="HTH_CROC1"/>
    <property type="match status" value="1"/>
</dbReference>
<reference evidence="2 3" key="1">
    <citation type="submission" date="2018-05" db="EMBL/GenBank/DDBJ databases">
        <title>Genomic Encyclopedia of Type Strains, Phase IV (KMG-IV): sequencing the most valuable type-strain genomes for metagenomic binning, comparative biology and taxonomic classification.</title>
        <authorList>
            <person name="Goeker M."/>
        </authorList>
    </citation>
    <scope>NUCLEOTIDE SEQUENCE [LARGE SCALE GENOMIC DNA]</scope>
    <source>
        <strain evidence="2 3">DSM 29661</strain>
    </source>
</reference>
<evidence type="ECO:0000259" key="1">
    <source>
        <dbReference type="PROSITE" id="PS50943"/>
    </source>
</evidence>
<sequence length="131" mass="14080">MNVDFFERLIAERKRLGWRQIDMAEAGGVASSTYSNYEKAGGRMPDANVLMTWATNGVDVQYLLTGLPETGSLTNAESNLLSLFRALDERGQGAVLGTLYGYNNPEAAIAVTIGNVHAVNSVVNISGVNKL</sequence>
<dbReference type="OrthoDB" id="8613261at2"/>
<dbReference type="SMART" id="SM00530">
    <property type="entry name" value="HTH_XRE"/>
    <property type="match status" value="1"/>
</dbReference>
<keyword evidence="3" id="KW-1185">Reference proteome</keyword>
<protein>
    <submittedName>
        <fullName evidence="2">Xre family transcriptional regulator</fullName>
    </submittedName>
</protein>
<dbReference type="RefSeq" id="WP_110390593.1">
    <property type="nucleotide sequence ID" value="NZ_QJKI01000008.1"/>
</dbReference>
<dbReference type="InterPro" id="IPR001387">
    <property type="entry name" value="Cro/C1-type_HTH"/>
</dbReference>
<dbReference type="EMBL" id="QJKI01000008">
    <property type="protein sequence ID" value="PXX79134.1"/>
    <property type="molecule type" value="Genomic_DNA"/>
</dbReference>
<dbReference type="GO" id="GO:0003677">
    <property type="term" value="F:DNA binding"/>
    <property type="evidence" value="ECO:0007669"/>
    <property type="project" value="InterPro"/>
</dbReference>
<evidence type="ECO:0000313" key="2">
    <source>
        <dbReference type="EMBL" id="PXX79134.1"/>
    </source>
</evidence>
<dbReference type="InterPro" id="IPR010982">
    <property type="entry name" value="Lambda_DNA-bd_dom_sf"/>
</dbReference>
<dbReference type="SUPFAM" id="SSF47413">
    <property type="entry name" value="lambda repressor-like DNA-binding domains"/>
    <property type="match status" value="1"/>
</dbReference>
<comment type="caution">
    <text evidence="2">The sequence shown here is derived from an EMBL/GenBank/DDBJ whole genome shotgun (WGS) entry which is preliminary data.</text>
</comment>
<accession>A0A318KM80</accession>
<proteinExistence type="predicted"/>
<evidence type="ECO:0000313" key="3">
    <source>
        <dbReference type="Proteomes" id="UP000247555"/>
    </source>
</evidence>
<organism evidence="2 3">
    <name type="scientific">Rivihabitans pingtungensis</name>
    <dbReference type="NCBI Taxonomy" id="1054498"/>
    <lineage>
        <taxon>Bacteria</taxon>
        <taxon>Pseudomonadati</taxon>
        <taxon>Pseudomonadota</taxon>
        <taxon>Betaproteobacteria</taxon>
        <taxon>Neisseriales</taxon>
        <taxon>Aquaspirillaceae</taxon>
        <taxon>Rivihabitans</taxon>
    </lineage>
</organism>
<dbReference type="Gene3D" id="1.10.260.40">
    <property type="entry name" value="lambda repressor-like DNA-binding domains"/>
    <property type="match status" value="1"/>
</dbReference>
<dbReference type="CDD" id="cd00093">
    <property type="entry name" value="HTH_XRE"/>
    <property type="match status" value="1"/>
</dbReference>
<feature type="domain" description="HTH cro/C1-type" evidence="1">
    <location>
        <begin position="9"/>
        <end position="39"/>
    </location>
</feature>